<evidence type="ECO:0000256" key="7">
    <source>
        <dbReference type="ARBA" id="ARBA00022837"/>
    </source>
</evidence>
<feature type="domain" description="EH" evidence="17">
    <location>
        <begin position="19"/>
        <end position="107"/>
    </location>
</feature>
<feature type="region of interest" description="Disordered" evidence="12">
    <location>
        <begin position="575"/>
        <end position="685"/>
    </location>
</feature>
<dbReference type="PANTHER" id="PTHR46006:SF6">
    <property type="entry name" value="INTERSECTIN-2 ISOFORM X1"/>
    <property type="match status" value="1"/>
</dbReference>
<dbReference type="SMART" id="SM00027">
    <property type="entry name" value="EH"/>
    <property type="match status" value="2"/>
</dbReference>
<dbReference type="PROSITE" id="PS50002">
    <property type="entry name" value="SH3"/>
    <property type="match status" value="5"/>
</dbReference>
<dbReference type="FunFam" id="1.20.900.10:FF:000011">
    <property type="entry name" value="Intersectin 1"/>
    <property type="match status" value="1"/>
</dbReference>
<evidence type="ECO:0000256" key="9">
    <source>
        <dbReference type="ARBA" id="ARBA00023273"/>
    </source>
</evidence>
<dbReference type="PRINTS" id="PR00452">
    <property type="entry name" value="SH3DOMAIN"/>
</dbReference>
<evidence type="ECO:0000259" key="16">
    <source>
        <dbReference type="PROSITE" id="PS50010"/>
    </source>
</evidence>
<feature type="region of interest" description="Disordered" evidence="12">
    <location>
        <begin position="216"/>
        <end position="245"/>
    </location>
</feature>
<dbReference type="PRINTS" id="PR00499">
    <property type="entry name" value="P67PHOX"/>
</dbReference>
<keyword evidence="9" id="KW-0966">Cell projection</keyword>
<dbReference type="Gene3D" id="2.30.30.40">
    <property type="entry name" value="SH3 Domains"/>
    <property type="match status" value="5"/>
</dbReference>
<feature type="compositionally biased region" description="Low complexity" evidence="12">
    <location>
        <begin position="746"/>
        <end position="762"/>
    </location>
</feature>
<keyword evidence="5" id="KW-0254">Endocytosis</keyword>
<dbReference type="SMART" id="SM00326">
    <property type="entry name" value="SH3"/>
    <property type="match status" value="5"/>
</dbReference>
<evidence type="ECO:0000256" key="12">
    <source>
        <dbReference type="SAM" id="MobiDB-lite"/>
    </source>
</evidence>
<evidence type="ECO:0000259" key="14">
    <source>
        <dbReference type="PROSITE" id="PS50003"/>
    </source>
</evidence>
<dbReference type="PROSITE" id="PS50004">
    <property type="entry name" value="C2"/>
    <property type="match status" value="1"/>
</dbReference>
<evidence type="ECO:0000256" key="8">
    <source>
        <dbReference type="ARBA" id="ARBA00023018"/>
    </source>
</evidence>
<dbReference type="Pfam" id="PF12763">
    <property type="entry name" value="EH"/>
    <property type="match status" value="2"/>
</dbReference>
<feature type="domain" description="SH3" evidence="13">
    <location>
        <begin position="792"/>
        <end position="853"/>
    </location>
</feature>
<dbReference type="GO" id="GO:0045202">
    <property type="term" value="C:synapse"/>
    <property type="evidence" value="ECO:0007669"/>
    <property type="project" value="UniProtKB-SubCell"/>
</dbReference>
<dbReference type="Pfam" id="PF07653">
    <property type="entry name" value="SH3_2"/>
    <property type="match status" value="2"/>
</dbReference>
<dbReference type="PROSITE" id="PS50031">
    <property type="entry name" value="EH"/>
    <property type="match status" value="2"/>
</dbReference>
<dbReference type="Pfam" id="PF16652">
    <property type="entry name" value="PH_13"/>
    <property type="match status" value="1"/>
</dbReference>
<evidence type="ECO:0000313" key="19">
    <source>
        <dbReference type="Ensembl" id="ENSSLUP00000040236.1"/>
    </source>
</evidence>
<evidence type="ECO:0000256" key="2">
    <source>
        <dbReference type="ARBA" id="ARBA00004496"/>
    </source>
</evidence>
<dbReference type="CDD" id="cd00052">
    <property type="entry name" value="EH"/>
    <property type="match status" value="2"/>
</dbReference>
<keyword evidence="8" id="KW-0770">Synapse</keyword>
<evidence type="ECO:0000259" key="17">
    <source>
        <dbReference type="PROSITE" id="PS50031"/>
    </source>
</evidence>
<dbReference type="PROSITE" id="PS50222">
    <property type="entry name" value="EF_HAND_2"/>
    <property type="match status" value="2"/>
</dbReference>
<dbReference type="GO" id="GO:0005085">
    <property type="term" value="F:guanyl-nucleotide exchange factor activity"/>
    <property type="evidence" value="ECO:0007669"/>
    <property type="project" value="InterPro"/>
</dbReference>
<dbReference type="InterPro" id="IPR011993">
    <property type="entry name" value="PH-like_dom_sf"/>
</dbReference>
<dbReference type="InterPro" id="IPR001331">
    <property type="entry name" value="GDS_CDC24_CS"/>
</dbReference>
<keyword evidence="7" id="KW-0106">Calcium</keyword>
<reference evidence="19" key="2">
    <citation type="submission" date="2025-09" db="UniProtKB">
        <authorList>
            <consortium name="Ensembl"/>
        </authorList>
    </citation>
    <scope>IDENTIFICATION</scope>
</reference>
<evidence type="ECO:0000256" key="6">
    <source>
        <dbReference type="ARBA" id="ARBA00022723"/>
    </source>
</evidence>
<protein>
    <submittedName>
        <fullName evidence="19">Intersectin 2a</fullName>
    </submittedName>
</protein>
<dbReference type="Gene3D" id="2.30.29.30">
    <property type="entry name" value="Pleckstrin-homology domain (PH domain)/Phosphotyrosine-binding domain (PTB)"/>
    <property type="match status" value="1"/>
</dbReference>
<dbReference type="PROSITE" id="PS50003">
    <property type="entry name" value="PH_DOMAIN"/>
    <property type="match status" value="1"/>
</dbReference>
<dbReference type="FunFam" id="2.30.30.40:FF:000041">
    <property type="entry name" value="Intersectin 1"/>
    <property type="match status" value="1"/>
</dbReference>
<dbReference type="SUPFAM" id="SSF48065">
    <property type="entry name" value="DBL homology domain (DH-domain)"/>
    <property type="match status" value="1"/>
</dbReference>
<dbReference type="GO" id="GO:0035025">
    <property type="term" value="P:positive regulation of Rho protein signal transduction"/>
    <property type="evidence" value="ECO:0007669"/>
    <property type="project" value="TreeGrafter"/>
</dbReference>
<dbReference type="InterPro" id="IPR011992">
    <property type="entry name" value="EF-hand-dom_pair"/>
</dbReference>
<dbReference type="GO" id="GO:0006897">
    <property type="term" value="P:endocytosis"/>
    <property type="evidence" value="ECO:0007669"/>
    <property type="project" value="UniProtKB-KW"/>
</dbReference>
<evidence type="ECO:0000259" key="15">
    <source>
        <dbReference type="PROSITE" id="PS50004"/>
    </source>
</evidence>
<reference evidence="19" key="1">
    <citation type="submission" date="2025-08" db="UniProtKB">
        <authorList>
            <consortium name="Ensembl"/>
        </authorList>
    </citation>
    <scope>IDENTIFICATION</scope>
</reference>
<dbReference type="Gene3D" id="2.60.40.150">
    <property type="entry name" value="C2 domain"/>
    <property type="match status" value="1"/>
</dbReference>
<feature type="domain" description="EF-hand" evidence="18">
    <location>
        <begin position="284"/>
        <end position="319"/>
    </location>
</feature>
<feature type="region of interest" description="Disordered" evidence="12">
    <location>
        <begin position="743"/>
        <end position="763"/>
    </location>
</feature>
<dbReference type="InterPro" id="IPR035892">
    <property type="entry name" value="C2_domain_sf"/>
</dbReference>
<dbReference type="FunFam" id="1.10.238.10:FF:000055">
    <property type="entry name" value="Intersectin-1 isoform 1"/>
    <property type="match status" value="1"/>
</dbReference>
<feature type="compositionally biased region" description="Low complexity" evidence="12">
    <location>
        <begin position="216"/>
        <end position="237"/>
    </location>
</feature>
<dbReference type="CDD" id="cd11838">
    <property type="entry name" value="SH3_Intersectin_3"/>
    <property type="match status" value="1"/>
</dbReference>
<feature type="domain" description="SH3" evidence="13">
    <location>
        <begin position="1014"/>
        <end position="1073"/>
    </location>
</feature>
<dbReference type="InterPro" id="IPR000008">
    <property type="entry name" value="C2_dom"/>
</dbReference>
<evidence type="ECO:0000256" key="1">
    <source>
        <dbReference type="ARBA" id="ARBA00004316"/>
    </source>
</evidence>
<proteinExistence type="predicted"/>
<dbReference type="SMART" id="SM00233">
    <property type="entry name" value="PH"/>
    <property type="match status" value="1"/>
</dbReference>
<dbReference type="GO" id="GO:0005509">
    <property type="term" value="F:calcium ion binding"/>
    <property type="evidence" value="ECO:0007669"/>
    <property type="project" value="InterPro"/>
</dbReference>
<dbReference type="Ensembl" id="ENSSLUT00000041540.1">
    <property type="protein sequence ID" value="ENSSLUP00000040236.1"/>
    <property type="gene ID" value="ENSSLUG00000017134.1"/>
</dbReference>
<feature type="domain" description="C2" evidence="15">
    <location>
        <begin position="1437"/>
        <end position="1553"/>
    </location>
</feature>
<accession>A0A8C9ZGX1</accession>
<dbReference type="InterPro" id="IPR000219">
    <property type="entry name" value="DH_dom"/>
</dbReference>
<dbReference type="FunFam" id="2.30.29.30:FF:000069">
    <property type="entry name" value="Intersectin 1"/>
    <property type="match status" value="1"/>
</dbReference>
<dbReference type="InterPro" id="IPR036028">
    <property type="entry name" value="SH3-like_dom_sf"/>
</dbReference>
<dbReference type="GO" id="GO:0042995">
    <property type="term" value="C:cell projection"/>
    <property type="evidence" value="ECO:0007669"/>
    <property type="project" value="UniProtKB-SubCell"/>
</dbReference>
<dbReference type="InterPro" id="IPR001849">
    <property type="entry name" value="PH_domain"/>
</dbReference>
<keyword evidence="3 11" id="KW-0728">SH3 domain</keyword>
<feature type="domain" description="PH" evidence="14">
    <location>
        <begin position="1320"/>
        <end position="1429"/>
    </location>
</feature>
<dbReference type="PROSITE" id="PS00018">
    <property type="entry name" value="EF_HAND_1"/>
    <property type="match status" value="2"/>
</dbReference>
<gene>
    <name evidence="19" type="primary">itsn2a</name>
</gene>
<dbReference type="CDD" id="cd08375">
    <property type="entry name" value="C2_Intersectin"/>
    <property type="match status" value="1"/>
</dbReference>
<evidence type="ECO:0000256" key="3">
    <source>
        <dbReference type="ARBA" id="ARBA00022443"/>
    </source>
</evidence>
<feature type="domain" description="EH" evidence="17">
    <location>
        <begin position="251"/>
        <end position="319"/>
    </location>
</feature>
<keyword evidence="20" id="KW-1185">Reference proteome</keyword>
<dbReference type="SUPFAM" id="SSF50729">
    <property type="entry name" value="PH domain-like"/>
    <property type="match status" value="1"/>
</dbReference>
<evidence type="ECO:0000256" key="10">
    <source>
        <dbReference type="ARBA" id="ARBA00034103"/>
    </source>
</evidence>
<dbReference type="Gene3D" id="1.10.238.10">
    <property type="entry name" value="EF-hand"/>
    <property type="match status" value="2"/>
</dbReference>
<evidence type="ECO:0000259" key="13">
    <source>
        <dbReference type="PROSITE" id="PS50002"/>
    </source>
</evidence>
<feature type="domain" description="EF-hand" evidence="18">
    <location>
        <begin position="51"/>
        <end position="86"/>
    </location>
</feature>
<dbReference type="GO" id="GO:0005737">
    <property type="term" value="C:cytoplasm"/>
    <property type="evidence" value="ECO:0007669"/>
    <property type="project" value="UniProtKB-SubCell"/>
</dbReference>
<dbReference type="InterPro" id="IPR001452">
    <property type="entry name" value="SH3_domain"/>
</dbReference>
<dbReference type="SMART" id="SM00239">
    <property type="entry name" value="C2"/>
    <property type="match status" value="1"/>
</dbReference>
<dbReference type="Pfam" id="PF00018">
    <property type="entry name" value="SH3_1"/>
    <property type="match status" value="1"/>
</dbReference>
<dbReference type="InterPro" id="IPR018247">
    <property type="entry name" value="EF_Hand_1_Ca_BS"/>
</dbReference>
<dbReference type="FunFam" id="2.60.40.150:FF:000029">
    <property type="entry name" value="Intersectin 1"/>
    <property type="match status" value="1"/>
</dbReference>
<feature type="domain" description="SH3" evidence="13">
    <location>
        <begin position="939"/>
        <end position="1004"/>
    </location>
</feature>
<evidence type="ECO:0000313" key="20">
    <source>
        <dbReference type="Proteomes" id="UP000694568"/>
    </source>
</evidence>
<evidence type="ECO:0000256" key="4">
    <source>
        <dbReference type="ARBA" id="ARBA00022490"/>
    </source>
</evidence>
<dbReference type="GO" id="GO:0035556">
    <property type="term" value="P:intracellular signal transduction"/>
    <property type="evidence" value="ECO:0007669"/>
    <property type="project" value="InterPro"/>
</dbReference>
<dbReference type="SUPFAM" id="SSF49562">
    <property type="entry name" value="C2 domain (Calcium/lipid-binding domain, CaLB)"/>
    <property type="match status" value="1"/>
</dbReference>
<dbReference type="InterPro" id="IPR035899">
    <property type="entry name" value="DBL_dom_sf"/>
</dbReference>
<keyword evidence="4" id="KW-0963">Cytoplasm</keyword>
<dbReference type="InterPro" id="IPR051480">
    <property type="entry name" value="Endocytic_GEF_Adapter"/>
</dbReference>
<dbReference type="Pfam" id="PF00621">
    <property type="entry name" value="RhoGEF"/>
    <property type="match status" value="1"/>
</dbReference>
<feature type="compositionally biased region" description="Basic and acidic residues" evidence="12">
    <location>
        <begin position="575"/>
        <end position="673"/>
    </location>
</feature>
<keyword evidence="6" id="KW-0479">Metal-binding</keyword>
<dbReference type="CDD" id="cd00160">
    <property type="entry name" value="RhoGEF"/>
    <property type="match status" value="1"/>
</dbReference>
<comment type="subcellular location">
    <subcellularLocation>
        <location evidence="1">Cell projection</location>
    </subcellularLocation>
    <subcellularLocation>
        <location evidence="2">Cytoplasm</location>
    </subcellularLocation>
    <subcellularLocation>
        <location evidence="10">Synapse</location>
    </subcellularLocation>
</comment>
<organism evidence="19 20">
    <name type="scientific">Sander lucioperca</name>
    <name type="common">Pike-perch</name>
    <name type="synonym">Perca lucioperca</name>
    <dbReference type="NCBI Taxonomy" id="283035"/>
    <lineage>
        <taxon>Eukaryota</taxon>
        <taxon>Metazoa</taxon>
        <taxon>Chordata</taxon>
        <taxon>Craniata</taxon>
        <taxon>Vertebrata</taxon>
        <taxon>Euteleostomi</taxon>
        <taxon>Actinopterygii</taxon>
        <taxon>Neopterygii</taxon>
        <taxon>Teleostei</taxon>
        <taxon>Neoteleostei</taxon>
        <taxon>Acanthomorphata</taxon>
        <taxon>Eupercaria</taxon>
        <taxon>Perciformes</taxon>
        <taxon>Percoidei</taxon>
        <taxon>Percidae</taxon>
        <taxon>Luciopercinae</taxon>
        <taxon>Sander</taxon>
    </lineage>
</organism>
<feature type="domain" description="SH3" evidence="13">
    <location>
        <begin position="686"/>
        <end position="747"/>
    </location>
</feature>
<dbReference type="Pfam" id="PF00168">
    <property type="entry name" value="C2"/>
    <property type="match status" value="1"/>
</dbReference>
<dbReference type="SMART" id="SM00054">
    <property type="entry name" value="EFh"/>
    <property type="match status" value="2"/>
</dbReference>
<dbReference type="Proteomes" id="UP000694568">
    <property type="component" value="Unplaced"/>
</dbReference>
<evidence type="ECO:0000256" key="5">
    <source>
        <dbReference type="ARBA" id="ARBA00022583"/>
    </source>
</evidence>
<name>A0A8C9ZGX1_SANLU</name>
<dbReference type="SUPFAM" id="SSF47473">
    <property type="entry name" value="EF-hand"/>
    <property type="match status" value="2"/>
</dbReference>
<evidence type="ECO:0000256" key="11">
    <source>
        <dbReference type="PROSITE-ProRule" id="PRU00192"/>
    </source>
</evidence>
<feature type="region of interest" description="Disordered" evidence="12">
    <location>
        <begin position="364"/>
        <end position="458"/>
    </location>
</feature>
<dbReference type="PROSITE" id="PS50010">
    <property type="entry name" value="DH_2"/>
    <property type="match status" value="1"/>
</dbReference>
<dbReference type="SUPFAM" id="SSF50044">
    <property type="entry name" value="SH3-domain"/>
    <property type="match status" value="5"/>
</dbReference>
<dbReference type="InterPro" id="IPR000261">
    <property type="entry name" value="EH_dom"/>
</dbReference>
<dbReference type="Pfam" id="PF14604">
    <property type="entry name" value="SH3_9"/>
    <property type="match status" value="2"/>
</dbReference>
<evidence type="ECO:0000259" key="18">
    <source>
        <dbReference type="PROSITE" id="PS50222"/>
    </source>
</evidence>
<sequence>CCRKFPSAFFVVWEITPEERTKHDKQFDTLVPILGYVSGEQARKFFLQSGLPASVLAEIWHLADMDCDGKMDRQEFSIAMKLIKLKLQGRNLPSVLPITMKQPPVSNSASTIPSSARFGMGSMPNLSIGLSSMSAMSAMPILTPIMANPSMHSVQTLVPTPMTLPLITSLGNSGLPNGNVNLLTPPLVPNNAALPVSGYSSPMAFSPSTGMSKANSLLDLGSSSSNSSSTTSLASNSPKTGASDWAVPQGARLKYRQQFNTLDKLMSGYLSGPQVRNALIASNLTQTQLATIWTLADVDKDGQLQADEFILAMHLVDMAKTVFGLTLCHSFLFFVVSFEDKLKENFARGSAELEKRRLALEEEQRKERDRREREEREAHERREREAREQENRRRLEDERRLERQREMERQREEERRRELERKEAAKQEMERQRREEWEHGKREELGRRREGEQEEISRLRAKKKSLELELEAGNKHKQISDRLQAEREAAKHQPQQTLLWVNKRLLAQHKDIIALTEFSPLLTLIFDLCHVAVTLTSMTGSVTEKGVNCRRLKDQLDTLERETTDKLAQMEQYNKELKVSGRQAKLEQERKEQEKREKEEDEARQRRLLEEQRARQREEEEREAQARLRTAQEKAQEEERRRREEEEKRRREEVEERKQKEEEERKTKEEQERGGQQPVLVAQRSSKLTTYRALYSFVARNADELSIDASGLIEVDEKTVGEPGWLCGSYRGKKGWFPQSYAEKCPSPSTTETTPSSPGKSSCPPPLPLNMTCSIVPNVKPRCSTNLTPQSSVPLLARAVSSWSATSETHLNLSSDADDVITAVLQQREDWWLGQLNGTRGWFPKTYVTLETGGNAEYEDTREKTHAHTHLSDYVALYTYESPEAGDLTFVEGDVVMVTEREGEWWRGCIGDQTGVFPSNYVRPVEPEVIQAATKPGAPIRKPGETAVTTAVAPTMHQLRLSPGQLIVVLAKNSTGWWLGELQARGKKRQRGWFHSSHVKLLGPSSSKSSPSPLPVCQVIAMYDYTAANRDELSFSKGQLISILDKTNPDWWKGDANGVTGLLPTNYVKMTTESDPSQQWCADLMTLDTMTPQERKRQGYIHELIQTEETYVEDLELVLEVFYKPMSESGCLTEAEMGVIFVNWRELIMCNTKLLKALRVRKKTEGENMPVQLIGDLLASELAHMQPYIHFCSCQLNAAALLQSKTHNQPDFKNFLKKIATNYRCKGMPLSSFLLKPMQRITRYPLLIKNILENTPDGHADRSPLIEALERAEELCSQVNEGVREKENSDRLEWIQSHVQCEGAIHLVFNSLTNCLGPRKLLHSSRLYKTKSSRELWAFLFNDFLLLTHSAKPFSSSGSDRLFSLKTNIQLKMYKTPLFLNEVLVKMPPDPSSDEPLFHVSHIDRVYTLKTETLNERTTWVQKIKAASEHFIQTEKKKREKAYQARSLKTSGIGRLLVTVTEAQELKACKPNGKSNPYCELTMGAQCYTSRPISDTLNPKWNFNCQFFIKDLYQDVLCITVFEKDQFSPDDFLGRIEVPLATINKDMESKGAANRRLLLHEVPTGEVWVKLDLQLYEPTK</sequence>
<dbReference type="PANTHER" id="PTHR46006">
    <property type="entry name" value="RHO GUANINE NUCLEOTIDE EXCHANGE FACTOR AT 64C, ISOFORM A"/>
    <property type="match status" value="1"/>
</dbReference>
<dbReference type="PROSITE" id="PS00741">
    <property type="entry name" value="DH_1"/>
    <property type="match status" value="1"/>
</dbReference>
<dbReference type="InterPro" id="IPR002048">
    <property type="entry name" value="EF_hand_dom"/>
</dbReference>
<feature type="domain" description="DH" evidence="16">
    <location>
        <begin position="1096"/>
        <end position="1282"/>
    </location>
</feature>
<dbReference type="SMART" id="SM00325">
    <property type="entry name" value="RhoGEF"/>
    <property type="match status" value="1"/>
</dbReference>
<dbReference type="Gene3D" id="1.20.900.10">
    <property type="entry name" value="Dbl homology (DH) domain"/>
    <property type="match status" value="1"/>
</dbReference>
<feature type="domain" description="SH3" evidence="13">
    <location>
        <begin position="869"/>
        <end position="927"/>
    </location>
</feature>
<dbReference type="GeneTree" id="ENSGT00940000155936"/>